<evidence type="ECO:0000313" key="3">
    <source>
        <dbReference type="Proteomes" id="UP000265663"/>
    </source>
</evidence>
<dbReference type="Proteomes" id="UP000265663">
    <property type="component" value="Unassembled WGS sequence"/>
</dbReference>
<sequence>MFYLKSGTMANQPTTTEPIQLAQILSDLNSLRACDPSSALALVSARPNTSTSTITSSVGTTSAQDAELNRAKDLLRLHHEVKEAHTRGELGKELEEAREAVRRSVGG</sequence>
<evidence type="ECO:0000256" key="1">
    <source>
        <dbReference type="SAM" id="MobiDB-lite"/>
    </source>
</evidence>
<dbReference type="AlphaFoldDB" id="A0A3M7LWM8"/>
<reference evidence="2 3" key="1">
    <citation type="journal article" date="2014" name="PLoS ONE">
        <title>De novo Genome Assembly of the Fungal Plant Pathogen Pyrenophora semeniperda.</title>
        <authorList>
            <person name="Soliai M.M."/>
            <person name="Meyer S.E."/>
            <person name="Udall J.A."/>
            <person name="Elzinga D.E."/>
            <person name="Hermansen R.A."/>
            <person name="Bodily P.M."/>
            <person name="Hart A.A."/>
            <person name="Coleman C.E."/>
        </authorList>
    </citation>
    <scope>NUCLEOTIDE SEQUENCE [LARGE SCALE GENOMIC DNA]</scope>
    <source>
        <strain evidence="2 3">CCB06</strain>
        <tissue evidence="2">Mycelium</tissue>
    </source>
</reference>
<gene>
    <name evidence="2" type="ORF">GMOD_00001949</name>
</gene>
<organism evidence="2 3">
    <name type="scientific">Pyrenophora seminiperda CCB06</name>
    <dbReference type="NCBI Taxonomy" id="1302712"/>
    <lineage>
        <taxon>Eukaryota</taxon>
        <taxon>Fungi</taxon>
        <taxon>Dikarya</taxon>
        <taxon>Ascomycota</taxon>
        <taxon>Pezizomycotina</taxon>
        <taxon>Dothideomycetes</taxon>
        <taxon>Pleosporomycetidae</taxon>
        <taxon>Pleosporales</taxon>
        <taxon>Pleosporineae</taxon>
        <taxon>Pleosporaceae</taxon>
        <taxon>Pyrenophora</taxon>
    </lineage>
</organism>
<accession>A0A3M7LWM8</accession>
<proteinExistence type="predicted"/>
<evidence type="ECO:0000313" key="2">
    <source>
        <dbReference type="EMBL" id="RMZ66599.1"/>
    </source>
</evidence>
<protein>
    <submittedName>
        <fullName evidence="2">Fumarylacetoacetase C-terminal</fullName>
    </submittedName>
</protein>
<dbReference type="OrthoDB" id="5394455at2759"/>
<feature type="region of interest" description="Disordered" evidence="1">
    <location>
        <begin position="85"/>
        <end position="107"/>
    </location>
</feature>
<keyword evidence="3" id="KW-1185">Reference proteome</keyword>
<name>A0A3M7LWM8_9PLEO</name>
<dbReference type="EMBL" id="KE747809">
    <property type="protein sequence ID" value="RMZ66599.1"/>
    <property type="molecule type" value="Genomic_DNA"/>
</dbReference>